<reference evidence="2 3" key="1">
    <citation type="submission" date="2011-01" db="EMBL/GenBank/DDBJ databases">
        <title>Complete sequence of chromosome of Streptomyces flavogriseus ATCC 33331.</title>
        <authorList>
            <consortium name="US DOE Joint Genome Institute"/>
            <person name="Lucas S."/>
            <person name="Copeland A."/>
            <person name="Lapidus A."/>
            <person name="Cheng J.-F."/>
            <person name="Goodwin L."/>
            <person name="Pitluck S."/>
            <person name="Davenport K."/>
            <person name="Detter J.C."/>
            <person name="Han C."/>
            <person name="Tapia R."/>
            <person name="Land M."/>
            <person name="Hauser L."/>
            <person name="Kyrpides N."/>
            <person name="Ivanova N."/>
            <person name="Ovchinnikova G."/>
            <person name="Pagani I."/>
            <person name="Brumm P."/>
            <person name="Mead D."/>
            <person name="Woyke T."/>
        </authorList>
    </citation>
    <scope>NUCLEOTIDE SEQUENCE [LARGE SCALE GENOMIC DNA]</scope>
    <source>
        <strain evidence="3">ATCC 33331 / IAF-45CD</strain>
    </source>
</reference>
<gene>
    <name evidence="2" type="ordered locus">Sfla_4246</name>
</gene>
<organism evidence="2 3">
    <name type="scientific">Streptomyces pratensis (strain ATCC 33331 / IAF-45CD)</name>
    <dbReference type="NCBI Taxonomy" id="591167"/>
    <lineage>
        <taxon>Bacteria</taxon>
        <taxon>Bacillati</taxon>
        <taxon>Actinomycetota</taxon>
        <taxon>Actinomycetes</taxon>
        <taxon>Kitasatosporales</taxon>
        <taxon>Streptomycetaceae</taxon>
        <taxon>Streptomyces</taxon>
    </lineage>
</organism>
<proteinExistence type="predicted"/>
<dbReference type="EMBL" id="CP002475">
    <property type="protein sequence ID" value="ADW05654.1"/>
    <property type="molecule type" value="Genomic_DNA"/>
</dbReference>
<evidence type="ECO:0000313" key="3">
    <source>
        <dbReference type="Proteomes" id="UP000002066"/>
    </source>
</evidence>
<feature type="compositionally biased region" description="Gly residues" evidence="1">
    <location>
        <begin position="321"/>
        <end position="354"/>
    </location>
</feature>
<dbReference type="AlphaFoldDB" id="A0A8D4BC91"/>
<dbReference type="Proteomes" id="UP000002066">
    <property type="component" value="Chromosome"/>
</dbReference>
<dbReference type="KEGG" id="sfa:Sfla_4246"/>
<protein>
    <submittedName>
        <fullName evidence="2">Uncharacterized protein</fullName>
    </submittedName>
</protein>
<dbReference type="OrthoDB" id="4328265at2"/>
<accession>A0A8D4BC91</accession>
<sequence length="354" mass="37303">MSQVLYGERSWNPLAQTVELTEERLRRGGRTIPLDELNLGAMAEAYLRGHWLGGGGAERALDRLAEGSGSVPLTRVTGTATPLKAREAAAFARAFGELAVRRCGGPGRVAALADRARAEGVPLWIARRFADGPAGPVAVAVDRRLVRVDVWGPYAPAVRVRAPRGFRSDARDPSKGLRLTVGEATAELVLRKKLRKAASAVEVRLPGAHWVLRRESATCSWLLRDGRRVALLARPPHRPARTPDTVLRPLSPVRHETDDPLDAVMAQAFAVTFGIGDTTGTARFRPERYTDGGGGEPVADDVSWDRPWFSNLGNGREDNESGGGDGWGADGGDGGDSGGGGDGGGGDGGGGGGD</sequence>
<name>A0A8D4BC91_STRFA</name>
<feature type="region of interest" description="Disordered" evidence="1">
    <location>
        <begin position="280"/>
        <end position="354"/>
    </location>
</feature>
<evidence type="ECO:0000313" key="2">
    <source>
        <dbReference type="EMBL" id="ADW05654.1"/>
    </source>
</evidence>
<evidence type="ECO:0000256" key="1">
    <source>
        <dbReference type="SAM" id="MobiDB-lite"/>
    </source>
</evidence>